<reference evidence="2 3" key="1">
    <citation type="submission" date="2016-11" db="EMBL/GenBank/DDBJ databases">
        <authorList>
            <person name="Jaros S."/>
            <person name="Januszkiewicz K."/>
            <person name="Wedrychowicz H."/>
        </authorList>
    </citation>
    <scope>NUCLEOTIDE SEQUENCE [LARGE SCALE GENOMIC DNA]</scope>
    <source>
        <strain evidence="2 3">CGMCC 1.6102</strain>
    </source>
</reference>
<evidence type="ECO:0000256" key="1">
    <source>
        <dbReference type="SAM" id="Phobius"/>
    </source>
</evidence>
<dbReference type="EMBL" id="FRCY01000006">
    <property type="protein sequence ID" value="SHN06865.1"/>
    <property type="molecule type" value="Genomic_DNA"/>
</dbReference>
<evidence type="ECO:0000313" key="3">
    <source>
        <dbReference type="Proteomes" id="UP000184513"/>
    </source>
</evidence>
<accession>A0A1M7NSI3</accession>
<proteinExistence type="predicted"/>
<dbReference type="RefSeq" id="WP_073094694.1">
    <property type="nucleotide sequence ID" value="NZ_FRCY01000006.1"/>
</dbReference>
<keyword evidence="1" id="KW-0812">Transmembrane</keyword>
<dbReference type="OrthoDB" id="1050723at2"/>
<dbReference type="Proteomes" id="UP000184513">
    <property type="component" value="Unassembled WGS sequence"/>
</dbReference>
<keyword evidence="1" id="KW-0472">Membrane</keyword>
<sequence length="352" mass="42139">MKESEILVLVQSIEQPRVIKRIIELTEIYNKVYILGFSRSFYRDINSSLFANYSSIEILKLKSIPNRNFFFRVVYYFYFLFLLNFQFKKFNNIYCFGLDSRLLVFFSNNSKVIYEISDISWLYFSRPFKFFFSKLDYFLANLSYKVVFTSTGFYESYYSHLPLQRVLIKENRFRSFNKVQPILKLKSDVVRVAYVGAFRYTDIIKILINYFKNNPEKELRFYGDGYEDVVNFIKKHSEKYPNIYFFGPFKNPDHLEKIYSQNNINFVAYDNSLDNEKVAMPNKFYESGFFNIPIVVSKGTYVAQRVQEVKLGWCIEPNDEGIKMFFDSLSVSHLLKAHEQIKLLDKKQFYED</sequence>
<dbReference type="Gene3D" id="3.40.50.2000">
    <property type="entry name" value="Glycogen Phosphorylase B"/>
    <property type="match status" value="1"/>
</dbReference>
<dbReference type="AlphaFoldDB" id="A0A1M7NSI3"/>
<dbReference type="STRING" id="388280.SAMN04488057_10629"/>
<evidence type="ECO:0000313" key="2">
    <source>
        <dbReference type="EMBL" id="SHN06865.1"/>
    </source>
</evidence>
<keyword evidence="3" id="KW-1185">Reference proteome</keyword>
<dbReference type="SUPFAM" id="SSF53756">
    <property type="entry name" value="UDP-Glycosyltransferase/glycogen phosphorylase"/>
    <property type="match status" value="1"/>
</dbReference>
<keyword evidence="1" id="KW-1133">Transmembrane helix</keyword>
<protein>
    <submittedName>
        <fullName evidence="2">Uncharacterized protein</fullName>
    </submittedName>
</protein>
<name>A0A1M7NSI3_9BACT</name>
<feature type="transmembrane region" description="Helical" evidence="1">
    <location>
        <begin position="69"/>
        <end position="87"/>
    </location>
</feature>
<gene>
    <name evidence="2" type="ORF">SAMN04488057_10629</name>
</gene>
<organism evidence="2 3">
    <name type="scientific">Cyclobacterium lianum</name>
    <dbReference type="NCBI Taxonomy" id="388280"/>
    <lineage>
        <taxon>Bacteria</taxon>
        <taxon>Pseudomonadati</taxon>
        <taxon>Bacteroidota</taxon>
        <taxon>Cytophagia</taxon>
        <taxon>Cytophagales</taxon>
        <taxon>Cyclobacteriaceae</taxon>
        <taxon>Cyclobacterium</taxon>
    </lineage>
</organism>